<evidence type="ECO:0000313" key="7">
    <source>
        <dbReference type="Proteomes" id="UP000054477"/>
    </source>
</evidence>
<dbReference type="GO" id="GO:0016491">
    <property type="term" value="F:oxidoreductase activity"/>
    <property type="evidence" value="ECO:0007669"/>
    <property type="project" value="UniProtKB-KW"/>
</dbReference>
<name>A0A0C9XDD2_9AGAR</name>
<keyword evidence="3" id="KW-0274">FAD</keyword>
<gene>
    <name evidence="6" type="ORF">K443DRAFT_133026</name>
</gene>
<evidence type="ECO:0000256" key="2">
    <source>
        <dbReference type="ARBA" id="ARBA00022630"/>
    </source>
</evidence>
<dbReference type="PROSITE" id="PS51387">
    <property type="entry name" value="FAD_PCMH"/>
    <property type="match status" value="1"/>
</dbReference>
<feature type="domain" description="FAD-binding PCMH-type" evidence="5">
    <location>
        <begin position="52"/>
        <end position="223"/>
    </location>
</feature>
<dbReference type="EMBL" id="KN838645">
    <property type="protein sequence ID" value="KIJ99518.1"/>
    <property type="molecule type" value="Genomic_DNA"/>
</dbReference>
<dbReference type="InterPro" id="IPR036318">
    <property type="entry name" value="FAD-bd_PCMH-like_sf"/>
</dbReference>
<dbReference type="OrthoDB" id="2151789at2759"/>
<keyword evidence="2" id="KW-0285">Flavoprotein</keyword>
<dbReference type="SUPFAM" id="SSF56176">
    <property type="entry name" value="FAD-binding/transporter-associated domain-like"/>
    <property type="match status" value="1"/>
</dbReference>
<keyword evidence="4" id="KW-0560">Oxidoreductase</keyword>
<evidence type="ECO:0000256" key="1">
    <source>
        <dbReference type="ARBA" id="ARBA00005466"/>
    </source>
</evidence>
<dbReference type="PANTHER" id="PTHR42973">
    <property type="entry name" value="BINDING OXIDOREDUCTASE, PUTATIVE (AFU_ORTHOLOGUE AFUA_1G17690)-RELATED"/>
    <property type="match status" value="1"/>
</dbReference>
<dbReference type="Proteomes" id="UP000054477">
    <property type="component" value="Unassembled WGS sequence"/>
</dbReference>
<dbReference type="HOGENOM" id="CLU_018354_1_0_1"/>
<dbReference type="InterPro" id="IPR016166">
    <property type="entry name" value="FAD-bd_PCMH"/>
</dbReference>
<keyword evidence="7" id="KW-1185">Reference proteome</keyword>
<protein>
    <recommendedName>
        <fullName evidence="5">FAD-binding PCMH-type domain-containing protein</fullName>
    </recommendedName>
</protein>
<accession>A0A0C9XDD2</accession>
<dbReference type="Gene3D" id="3.30.465.10">
    <property type="match status" value="1"/>
</dbReference>
<dbReference type="InterPro" id="IPR050416">
    <property type="entry name" value="FAD-linked_Oxidoreductase"/>
</dbReference>
<evidence type="ECO:0000256" key="3">
    <source>
        <dbReference type="ARBA" id="ARBA00022827"/>
    </source>
</evidence>
<reference evidence="6 7" key="1">
    <citation type="submission" date="2014-04" db="EMBL/GenBank/DDBJ databases">
        <authorList>
            <consortium name="DOE Joint Genome Institute"/>
            <person name="Kuo A."/>
            <person name="Kohler A."/>
            <person name="Nagy L.G."/>
            <person name="Floudas D."/>
            <person name="Copeland A."/>
            <person name="Barry K.W."/>
            <person name="Cichocki N."/>
            <person name="Veneault-Fourrey C."/>
            <person name="LaButti K."/>
            <person name="Lindquist E.A."/>
            <person name="Lipzen A."/>
            <person name="Lundell T."/>
            <person name="Morin E."/>
            <person name="Murat C."/>
            <person name="Sun H."/>
            <person name="Tunlid A."/>
            <person name="Henrissat B."/>
            <person name="Grigoriev I.V."/>
            <person name="Hibbett D.S."/>
            <person name="Martin F."/>
            <person name="Nordberg H.P."/>
            <person name="Cantor M.N."/>
            <person name="Hua S.X."/>
        </authorList>
    </citation>
    <scope>NUCLEOTIDE SEQUENCE [LARGE SCALE GENOMIC DNA]</scope>
    <source>
        <strain evidence="6 7">LaAM-08-1</strain>
    </source>
</reference>
<sequence length="474" mass="50795">MHFNPSRASREGVLSRSVPHLAPSSPYTYLPISLATGSETYSADIAHSQSSAEQNSTCAVNPSSVDDLSTIIKIIGRDDIRAPFAIKSGGHPFNQGFSSTTGVQISMANFTSVIYNEAAGTVSFGSGRTWDQIYTILEKDNVTVAGGRVPGVGVGLVLLGGYSFFANQYGLGVDNVVSYDLVLPNGTFVTVSDTNHPELVFGLKGGSNNFGIVSGFTMYTRPLGAVWGGLITYAPSDAISQALSDFNFYNTDKKAQVVAGYVQTGLDTATWEMLLFYDGGFQPAVFQPFLDIPALASNVSVRTLTDLLATNNPIPVKSGGFSSTTPISKFPLPIITEIQQQVNATYQQALISNRSVLAVQASLEPFLGAFDFETPSAYPHPPSQNATHCTTFVAFSDLADTEYFLGALRDLSDAVQGFAVEQGESRWDGIRSPNFALGDTPLELLYGENVPKLRRISRKVDPEDVMGLTGGFKF</sequence>
<dbReference type="AlphaFoldDB" id="A0A0C9XDD2"/>
<organism evidence="6 7">
    <name type="scientific">Laccaria amethystina LaAM-08-1</name>
    <dbReference type="NCBI Taxonomy" id="1095629"/>
    <lineage>
        <taxon>Eukaryota</taxon>
        <taxon>Fungi</taxon>
        <taxon>Dikarya</taxon>
        <taxon>Basidiomycota</taxon>
        <taxon>Agaricomycotina</taxon>
        <taxon>Agaricomycetes</taxon>
        <taxon>Agaricomycetidae</taxon>
        <taxon>Agaricales</taxon>
        <taxon>Agaricineae</taxon>
        <taxon>Hydnangiaceae</taxon>
        <taxon>Laccaria</taxon>
    </lineage>
</organism>
<proteinExistence type="inferred from homology"/>
<evidence type="ECO:0000256" key="4">
    <source>
        <dbReference type="ARBA" id="ARBA00023002"/>
    </source>
</evidence>
<dbReference type="GO" id="GO:0071949">
    <property type="term" value="F:FAD binding"/>
    <property type="evidence" value="ECO:0007669"/>
    <property type="project" value="InterPro"/>
</dbReference>
<dbReference type="STRING" id="1095629.A0A0C9XDD2"/>
<evidence type="ECO:0000259" key="5">
    <source>
        <dbReference type="PROSITE" id="PS51387"/>
    </source>
</evidence>
<dbReference type="PANTHER" id="PTHR42973:SF13">
    <property type="entry name" value="FAD-BINDING PCMH-TYPE DOMAIN-CONTAINING PROTEIN"/>
    <property type="match status" value="1"/>
</dbReference>
<dbReference type="InterPro" id="IPR016169">
    <property type="entry name" value="FAD-bd_PCMH_sub2"/>
</dbReference>
<dbReference type="InterPro" id="IPR006094">
    <property type="entry name" value="Oxid_FAD_bind_N"/>
</dbReference>
<reference evidence="7" key="2">
    <citation type="submission" date="2015-01" db="EMBL/GenBank/DDBJ databases">
        <title>Evolutionary Origins and Diversification of the Mycorrhizal Mutualists.</title>
        <authorList>
            <consortium name="DOE Joint Genome Institute"/>
            <consortium name="Mycorrhizal Genomics Consortium"/>
            <person name="Kohler A."/>
            <person name="Kuo A."/>
            <person name="Nagy L.G."/>
            <person name="Floudas D."/>
            <person name="Copeland A."/>
            <person name="Barry K.W."/>
            <person name="Cichocki N."/>
            <person name="Veneault-Fourrey C."/>
            <person name="LaButti K."/>
            <person name="Lindquist E.A."/>
            <person name="Lipzen A."/>
            <person name="Lundell T."/>
            <person name="Morin E."/>
            <person name="Murat C."/>
            <person name="Riley R."/>
            <person name="Ohm R."/>
            <person name="Sun H."/>
            <person name="Tunlid A."/>
            <person name="Henrissat B."/>
            <person name="Grigoriev I.V."/>
            <person name="Hibbett D.S."/>
            <person name="Martin F."/>
        </authorList>
    </citation>
    <scope>NUCLEOTIDE SEQUENCE [LARGE SCALE GENOMIC DNA]</scope>
    <source>
        <strain evidence="7">LaAM-08-1</strain>
    </source>
</reference>
<dbReference type="Pfam" id="PF01565">
    <property type="entry name" value="FAD_binding_4"/>
    <property type="match status" value="1"/>
</dbReference>
<evidence type="ECO:0000313" key="6">
    <source>
        <dbReference type="EMBL" id="KIJ99518.1"/>
    </source>
</evidence>
<comment type="similarity">
    <text evidence="1">Belongs to the oxygen-dependent FAD-linked oxidoreductase family.</text>
</comment>